<evidence type="ECO:0000313" key="4">
    <source>
        <dbReference type="EMBL" id="MBW4330442.1"/>
    </source>
</evidence>
<protein>
    <submittedName>
        <fullName evidence="4">Flagellar biosynthesis repressor FlbT</fullName>
    </submittedName>
</protein>
<evidence type="ECO:0000256" key="1">
    <source>
        <dbReference type="ARBA" id="ARBA00022491"/>
    </source>
</evidence>
<keyword evidence="2" id="KW-1005">Bacterial flagellum biogenesis</keyword>
<keyword evidence="4" id="KW-0966">Cell projection</keyword>
<evidence type="ECO:0000256" key="3">
    <source>
        <dbReference type="ARBA" id="ARBA00022884"/>
    </source>
</evidence>
<name>A0ABS6XJQ3_9SPHN</name>
<dbReference type="Proteomes" id="UP001197214">
    <property type="component" value="Unassembled WGS sequence"/>
</dbReference>
<sequence>MLRISLRDGEALIINGALLRASGRTDLIVENQAALLRGREIMTPEEADTPAKQLYFACMMAYIGEDSEKHRDSIIDALRLLMPTLDDIAAKAACVAFANHVAVGDYYKGLAQCRALIAHEQAANSNTVAA</sequence>
<comment type="caution">
    <text evidence="4">The sequence shown here is derived from an EMBL/GenBank/DDBJ whole genome shotgun (WGS) entry which is preliminary data.</text>
</comment>
<keyword evidence="5" id="KW-1185">Reference proteome</keyword>
<organism evidence="4 5">
    <name type="scientific">Stakelama flava</name>
    <dbReference type="NCBI Taxonomy" id="2860338"/>
    <lineage>
        <taxon>Bacteria</taxon>
        <taxon>Pseudomonadati</taxon>
        <taxon>Pseudomonadota</taxon>
        <taxon>Alphaproteobacteria</taxon>
        <taxon>Sphingomonadales</taxon>
        <taxon>Sphingomonadaceae</taxon>
        <taxon>Stakelama</taxon>
    </lineage>
</organism>
<proteinExistence type="predicted"/>
<keyword evidence="4" id="KW-0969">Cilium</keyword>
<evidence type="ECO:0000313" key="5">
    <source>
        <dbReference type="Proteomes" id="UP001197214"/>
    </source>
</evidence>
<keyword evidence="4" id="KW-0282">Flagellum</keyword>
<keyword evidence="3" id="KW-0694">RNA-binding</keyword>
<dbReference type="RefSeq" id="WP_219237549.1">
    <property type="nucleotide sequence ID" value="NZ_JAHWZX010000004.1"/>
</dbReference>
<gene>
    <name evidence="4" type="ORF">KY084_06085</name>
</gene>
<evidence type="ECO:0000256" key="2">
    <source>
        <dbReference type="ARBA" id="ARBA00022795"/>
    </source>
</evidence>
<reference evidence="4 5" key="1">
    <citation type="submission" date="2021-07" db="EMBL/GenBank/DDBJ databases">
        <title>Stakelama flava sp. nov., a novel endophytic bacterium isolated from branch of Kandelia candel.</title>
        <authorList>
            <person name="Tuo L."/>
        </authorList>
    </citation>
    <scope>NUCLEOTIDE SEQUENCE [LARGE SCALE GENOMIC DNA]</scope>
    <source>
        <strain evidence="4 5">CBK3Z-3</strain>
    </source>
</reference>
<dbReference type="InterPro" id="IPR009967">
    <property type="entry name" value="Flagellum_FlbT"/>
</dbReference>
<accession>A0ABS6XJQ3</accession>
<dbReference type="EMBL" id="JAHWZX010000004">
    <property type="protein sequence ID" value="MBW4330442.1"/>
    <property type="molecule type" value="Genomic_DNA"/>
</dbReference>
<dbReference type="Pfam" id="PF07378">
    <property type="entry name" value="FlbT"/>
    <property type="match status" value="1"/>
</dbReference>
<keyword evidence="1" id="KW-0678">Repressor</keyword>